<name>A0A5N5QKF8_9AGAM</name>
<sequence length="121" mass="13373">MQDPSSSPLFKSFGGIRALSQHHQFDPSNFGISHVAPPVLEGSQDQQIRQLVHLTGRQHTPFVRHIVQRLIVTDRRIAGWLIGQLRGLPIEEPPLIEGIEDWVVVEAGAGGEAPLPWVYSG</sequence>
<organism evidence="1 2">
    <name type="scientific">Ceratobasidium theobromae</name>
    <dbReference type="NCBI Taxonomy" id="1582974"/>
    <lineage>
        <taxon>Eukaryota</taxon>
        <taxon>Fungi</taxon>
        <taxon>Dikarya</taxon>
        <taxon>Basidiomycota</taxon>
        <taxon>Agaricomycotina</taxon>
        <taxon>Agaricomycetes</taxon>
        <taxon>Cantharellales</taxon>
        <taxon>Ceratobasidiaceae</taxon>
        <taxon>Ceratobasidium</taxon>
    </lineage>
</organism>
<dbReference type="Proteomes" id="UP000383932">
    <property type="component" value="Unassembled WGS sequence"/>
</dbReference>
<comment type="caution">
    <text evidence="1">The sequence shown here is derived from an EMBL/GenBank/DDBJ whole genome shotgun (WGS) entry which is preliminary data.</text>
</comment>
<reference evidence="1 2" key="1">
    <citation type="journal article" date="2019" name="Fungal Biol. Biotechnol.">
        <title>Draft genome sequence of fastidious pathogen Ceratobasidium theobromae, which causes vascular-streak dieback in Theobroma cacao.</title>
        <authorList>
            <person name="Ali S.S."/>
            <person name="Asman A."/>
            <person name="Shao J."/>
            <person name="Firmansyah A.P."/>
            <person name="Susilo A.W."/>
            <person name="Rosmana A."/>
            <person name="McMahon P."/>
            <person name="Junaid M."/>
            <person name="Guest D."/>
            <person name="Kheng T.Y."/>
            <person name="Meinhardt L.W."/>
            <person name="Bailey B.A."/>
        </authorList>
    </citation>
    <scope>NUCLEOTIDE SEQUENCE [LARGE SCALE GENOMIC DNA]</scope>
    <source>
        <strain evidence="1 2">CT2</strain>
    </source>
</reference>
<proteinExistence type="predicted"/>
<dbReference type="EMBL" id="SSOP01000072">
    <property type="protein sequence ID" value="KAB5592220.1"/>
    <property type="molecule type" value="Genomic_DNA"/>
</dbReference>
<dbReference type="AlphaFoldDB" id="A0A5N5QKF8"/>
<evidence type="ECO:0000313" key="2">
    <source>
        <dbReference type="Proteomes" id="UP000383932"/>
    </source>
</evidence>
<evidence type="ECO:0000313" key="1">
    <source>
        <dbReference type="EMBL" id="KAB5592220.1"/>
    </source>
</evidence>
<keyword evidence="2" id="KW-1185">Reference proteome</keyword>
<protein>
    <submittedName>
        <fullName evidence="1">Uncharacterized protein</fullName>
    </submittedName>
</protein>
<accession>A0A5N5QKF8</accession>
<gene>
    <name evidence="1" type="ORF">CTheo_4317</name>
</gene>